<name>M1Q639_METMZ</name>
<dbReference type="AlphaFoldDB" id="M1Q639"/>
<proteinExistence type="predicted"/>
<reference evidence="1 2" key="1">
    <citation type="journal article" date="2013" name="Genome Announc.">
        <title>Complete Genome of a Methanosarcina mazei Strain Isolated from Sediment Samples from an Amazonian Flooded Area.</title>
        <authorList>
            <person name="Assis das Gracas D."/>
            <person name="Thiago Juca Ramos R."/>
            <person name="Vieira Araujo A.C."/>
            <person name="Zahlouth R."/>
            <person name="Ribeiro Carneiro A."/>
            <person name="Souza Lopes T."/>
            <person name="Azevedo Barauna R."/>
            <person name="Azevedo V."/>
            <person name="Cruz Schneider M.P."/>
            <person name="Pellizari V.H."/>
            <person name="Silva A."/>
        </authorList>
    </citation>
    <scope>NUCLEOTIDE SEQUENCE [LARGE SCALE GENOMIC DNA]</scope>
    <source>
        <strain evidence="1 2">Tuc01</strain>
    </source>
</reference>
<evidence type="ECO:0000313" key="1">
    <source>
        <dbReference type="EMBL" id="AGF95613.1"/>
    </source>
</evidence>
<dbReference type="HOGENOM" id="CLU_3282858_0_0_2"/>
<dbReference type="BioCyc" id="MMAZ1236903:G139K-156-MONOMER"/>
<evidence type="ECO:0000313" key="2">
    <source>
        <dbReference type="Proteomes" id="UP000011718"/>
    </source>
</evidence>
<gene>
    <name evidence="1" type="ORF">MmTuc01_0158</name>
</gene>
<dbReference type="KEGG" id="mmaz:MmTuc01_0158"/>
<sequence length="40" mass="4541">MCTIDEALREKTVTCMHVVISCMRNRWVGADAITCTCIEH</sequence>
<dbReference type="Proteomes" id="UP000011718">
    <property type="component" value="Chromosome"/>
</dbReference>
<dbReference type="EMBL" id="CP004144">
    <property type="protein sequence ID" value="AGF95613.1"/>
    <property type="molecule type" value="Genomic_DNA"/>
</dbReference>
<accession>M1Q639</accession>
<protein>
    <submittedName>
        <fullName evidence="1">Uncharacterized protein</fullName>
    </submittedName>
</protein>
<organism evidence="1 2">
    <name type="scientific">Methanosarcina mazei Tuc01</name>
    <dbReference type="NCBI Taxonomy" id="1236903"/>
    <lineage>
        <taxon>Archaea</taxon>
        <taxon>Methanobacteriati</taxon>
        <taxon>Methanobacteriota</taxon>
        <taxon>Stenosarchaea group</taxon>
        <taxon>Methanomicrobia</taxon>
        <taxon>Methanosarcinales</taxon>
        <taxon>Methanosarcinaceae</taxon>
        <taxon>Methanosarcina</taxon>
    </lineage>
</organism>